<dbReference type="Proteomes" id="UP001143910">
    <property type="component" value="Unassembled WGS sequence"/>
</dbReference>
<sequence length="746" mass="84592">MSQEEIEDLKRLLEESRAREKKERREKETERREKEEAKAREEEAKAREEEERRKTQKTTLAEYLYNCHFDLYQKLRLASPSKSSTGLATSVDGKYYPKWLRPWRDFTDNKRQDHFNDIIRICGERRLFQLASTTRENGLGFERKKAGYENAIEHFEKLAVEEPTWNILEPIWADRNMRQKYQVTDLSFTNGIRHFNDLNEDLETEVRTGRGKQKPDGGGIRTDMDGNESAAFMYEYKAAHKFSVEHLEAALAKEMLFVDVHKWTQAEQYRTDPTEREKEEARIAMALIQVFNYMFWYGVGYGYIAAGRSLVLLHYDHAEPLVLRWHLCVPDKVVTPTTTEVQIDEVSHTAVAQLASFCLLSLGSPALTGRPLKDAVNQAASILKRWKREDYADPVTPPEQDDTNSSSAPPSRGTDGSFDCDASPVTREYPLRSRANCKDPEALPELPDDDEHDDNEHGSTEDKQAQRRGGAGLSRQEKGSSRRSSSSGSGGAEGSGPAPTRQYCTQACLLGLKLGHALDNTCPNVLSHCVRGGTQHPISAKEFTELVSKQLRKDPYEGCDALIGQGKFGSSGVLFKLELTQFGYTFVGKGSVSERPRRLEHECSVYQRLDKLQGEVVPVHLGMVSFDPGYLLPGGAFVIHMMLMSWAGEVATEAATPNLHWEVQQALSMLYKNGVDHQDERAPNLLWSVEQGRVMVIDFDRATLVRIPQHKQLSKLSRVVRKRRGDDLSRYNGKRSLERGSLQSVQ</sequence>
<gene>
    <name evidence="1" type="ORF">NQ176_g1654</name>
</gene>
<protein>
    <submittedName>
        <fullName evidence="1">Uncharacterized protein</fullName>
    </submittedName>
</protein>
<accession>A0ACC1NTY6</accession>
<organism evidence="1 2">
    <name type="scientific">Zarea fungicola</name>
    <dbReference type="NCBI Taxonomy" id="93591"/>
    <lineage>
        <taxon>Eukaryota</taxon>
        <taxon>Fungi</taxon>
        <taxon>Dikarya</taxon>
        <taxon>Ascomycota</taxon>
        <taxon>Pezizomycotina</taxon>
        <taxon>Sordariomycetes</taxon>
        <taxon>Hypocreomycetidae</taxon>
        <taxon>Hypocreales</taxon>
        <taxon>Cordycipitaceae</taxon>
        <taxon>Zarea</taxon>
    </lineage>
</organism>
<keyword evidence="2" id="KW-1185">Reference proteome</keyword>
<evidence type="ECO:0000313" key="2">
    <source>
        <dbReference type="Proteomes" id="UP001143910"/>
    </source>
</evidence>
<dbReference type="EMBL" id="JANJQO010000097">
    <property type="protein sequence ID" value="KAJ2982026.1"/>
    <property type="molecule type" value="Genomic_DNA"/>
</dbReference>
<evidence type="ECO:0000313" key="1">
    <source>
        <dbReference type="EMBL" id="KAJ2982026.1"/>
    </source>
</evidence>
<name>A0ACC1NTY6_9HYPO</name>
<reference evidence="1" key="1">
    <citation type="submission" date="2022-08" db="EMBL/GenBank/DDBJ databases">
        <title>Genome Sequence of Lecanicillium fungicola.</title>
        <authorList>
            <person name="Buettner E."/>
        </authorList>
    </citation>
    <scope>NUCLEOTIDE SEQUENCE</scope>
    <source>
        <strain evidence="1">Babe33</strain>
    </source>
</reference>
<proteinExistence type="predicted"/>
<comment type="caution">
    <text evidence="1">The sequence shown here is derived from an EMBL/GenBank/DDBJ whole genome shotgun (WGS) entry which is preliminary data.</text>
</comment>